<dbReference type="Proteomes" id="UP000501991">
    <property type="component" value="Chromosome"/>
</dbReference>
<dbReference type="EMBL" id="CP048836">
    <property type="protein sequence ID" value="QID17540.1"/>
    <property type="molecule type" value="Genomic_DNA"/>
</dbReference>
<protein>
    <submittedName>
        <fullName evidence="6">LysR family transcriptional regulator</fullName>
    </submittedName>
</protein>
<dbReference type="PANTHER" id="PTHR30126:SF94">
    <property type="entry name" value="LYSR FAMILY TRANSCRIPTIONAL REGULATOR"/>
    <property type="match status" value="1"/>
</dbReference>
<dbReference type="PROSITE" id="PS50931">
    <property type="entry name" value="HTH_LYSR"/>
    <property type="match status" value="1"/>
</dbReference>
<proteinExistence type="inferred from homology"/>
<feature type="domain" description="HTH lysR-type" evidence="5">
    <location>
        <begin position="3"/>
        <end position="60"/>
    </location>
</feature>
<dbReference type="Gene3D" id="3.40.190.290">
    <property type="match status" value="1"/>
</dbReference>
<accession>A0A6C1B5G8</accession>
<dbReference type="GO" id="GO:0000976">
    <property type="term" value="F:transcription cis-regulatory region binding"/>
    <property type="evidence" value="ECO:0007669"/>
    <property type="project" value="TreeGrafter"/>
</dbReference>
<comment type="similarity">
    <text evidence="1">Belongs to the LysR transcriptional regulatory family.</text>
</comment>
<dbReference type="InterPro" id="IPR000847">
    <property type="entry name" value="LysR_HTH_N"/>
</dbReference>
<dbReference type="PRINTS" id="PR00039">
    <property type="entry name" value="HTHLYSR"/>
</dbReference>
<dbReference type="RefSeq" id="WP_173764703.1">
    <property type="nucleotide sequence ID" value="NZ_CP048836.1"/>
</dbReference>
<name>A0A6C1B5G8_9RHOO</name>
<evidence type="ECO:0000256" key="1">
    <source>
        <dbReference type="ARBA" id="ARBA00009437"/>
    </source>
</evidence>
<evidence type="ECO:0000256" key="3">
    <source>
        <dbReference type="ARBA" id="ARBA00023125"/>
    </source>
</evidence>
<keyword evidence="4" id="KW-0804">Transcription</keyword>
<keyword evidence="2" id="KW-0805">Transcription regulation</keyword>
<evidence type="ECO:0000259" key="5">
    <source>
        <dbReference type="PROSITE" id="PS50931"/>
    </source>
</evidence>
<reference evidence="6 7" key="1">
    <citation type="submission" date="2020-02" db="EMBL/GenBank/DDBJ databases">
        <title>Nitrogenibacter mangrovi gen. nov., sp. nov. isolated from mangrove sediment, a denitrifying betaproteobacterium.</title>
        <authorList>
            <person name="Liao H."/>
            <person name="Tian Y."/>
        </authorList>
    </citation>
    <scope>NUCLEOTIDE SEQUENCE [LARGE SCALE GENOMIC DNA]</scope>
    <source>
        <strain evidence="6 7">M9-3-2</strain>
    </source>
</reference>
<dbReference type="SUPFAM" id="SSF53850">
    <property type="entry name" value="Periplasmic binding protein-like II"/>
    <property type="match status" value="1"/>
</dbReference>
<dbReference type="SUPFAM" id="SSF46785">
    <property type="entry name" value="Winged helix' DNA-binding domain"/>
    <property type="match status" value="1"/>
</dbReference>
<dbReference type="CDD" id="cd08420">
    <property type="entry name" value="PBP2_CysL_like"/>
    <property type="match status" value="1"/>
</dbReference>
<dbReference type="AlphaFoldDB" id="A0A6C1B5G8"/>
<dbReference type="KEGG" id="azq:G3580_07720"/>
<dbReference type="InterPro" id="IPR036388">
    <property type="entry name" value="WH-like_DNA-bd_sf"/>
</dbReference>
<gene>
    <name evidence="6" type="ORF">G3580_07720</name>
</gene>
<dbReference type="InterPro" id="IPR005119">
    <property type="entry name" value="LysR_subst-bd"/>
</dbReference>
<dbReference type="Pfam" id="PF00126">
    <property type="entry name" value="HTH_1"/>
    <property type="match status" value="1"/>
</dbReference>
<evidence type="ECO:0000256" key="2">
    <source>
        <dbReference type="ARBA" id="ARBA00023015"/>
    </source>
</evidence>
<evidence type="ECO:0000256" key="4">
    <source>
        <dbReference type="ARBA" id="ARBA00023163"/>
    </source>
</evidence>
<evidence type="ECO:0000313" key="6">
    <source>
        <dbReference type="EMBL" id="QID17540.1"/>
    </source>
</evidence>
<organism evidence="6 7">
    <name type="scientific">Nitrogeniibacter mangrovi</name>
    <dbReference type="NCBI Taxonomy" id="2016596"/>
    <lineage>
        <taxon>Bacteria</taxon>
        <taxon>Pseudomonadati</taxon>
        <taxon>Pseudomonadota</taxon>
        <taxon>Betaproteobacteria</taxon>
        <taxon>Rhodocyclales</taxon>
        <taxon>Zoogloeaceae</taxon>
        <taxon>Nitrogeniibacter</taxon>
    </lineage>
</organism>
<evidence type="ECO:0000313" key="7">
    <source>
        <dbReference type="Proteomes" id="UP000501991"/>
    </source>
</evidence>
<dbReference type="NCBIfam" id="NF008095">
    <property type="entry name" value="PRK10837.1"/>
    <property type="match status" value="1"/>
</dbReference>
<dbReference type="GO" id="GO:0003700">
    <property type="term" value="F:DNA-binding transcription factor activity"/>
    <property type="evidence" value="ECO:0007669"/>
    <property type="project" value="InterPro"/>
</dbReference>
<dbReference type="PANTHER" id="PTHR30126">
    <property type="entry name" value="HTH-TYPE TRANSCRIPTIONAL REGULATOR"/>
    <property type="match status" value="1"/>
</dbReference>
<dbReference type="InterPro" id="IPR036390">
    <property type="entry name" value="WH_DNA-bd_sf"/>
</dbReference>
<keyword evidence="3" id="KW-0238">DNA-binding</keyword>
<keyword evidence="7" id="KW-1185">Reference proteome</keyword>
<dbReference type="Pfam" id="PF03466">
    <property type="entry name" value="LysR_substrate"/>
    <property type="match status" value="1"/>
</dbReference>
<dbReference type="Gene3D" id="1.10.10.10">
    <property type="entry name" value="Winged helix-like DNA-binding domain superfamily/Winged helix DNA-binding domain"/>
    <property type="match status" value="1"/>
</dbReference>
<sequence length="308" mass="34047">MKTTLRQLEVFFEVARLGRVSDAAKSLSMSQSAASAALGELERQFDVRLFDRIGRSVRLNALGEQLLPMAAELLARVREVETLLGGEREPGHLRVGATLTIGNYLATLIVADYLQRFPSARADLHVHNTARIVERLLAYELDIGLIEGACNHADLEVEHWVADELVVFCAPGHPLAGRTDVDLSALAGADWILREPGSGTRSTFEHAMRHVWPTLNIRLELEHTEAIKRAVEAGLGLGCISRLALRDAFRRGSLVPVEVPALDLKRAFSFVWHRHKFRTPGMQRFIALCRGMTEGVARSDEIALAPVP</sequence>